<dbReference type="CDD" id="cd01040">
    <property type="entry name" value="Mb-like"/>
    <property type="match status" value="1"/>
</dbReference>
<dbReference type="InterPro" id="IPR044399">
    <property type="entry name" value="Mb-like_M"/>
</dbReference>
<dbReference type="GO" id="GO:0019825">
    <property type="term" value="F:oxygen binding"/>
    <property type="evidence" value="ECO:0007669"/>
    <property type="project" value="InterPro"/>
</dbReference>
<dbReference type="AlphaFoldDB" id="A0A0M3IDT6"/>
<dbReference type="GO" id="GO:0020037">
    <property type="term" value="F:heme binding"/>
    <property type="evidence" value="ECO:0007669"/>
    <property type="project" value="InterPro"/>
</dbReference>
<protein>
    <submittedName>
        <fullName evidence="2">GLOBIN domain-containing protein</fullName>
    </submittedName>
</protein>
<evidence type="ECO:0000313" key="2">
    <source>
        <dbReference type="WBParaSite" id="ALUE_0001621201-mRNA-1"/>
    </source>
</evidence>
<keyword evidence="1" id="KW-1185">Reference proteome</keyword>
<dbReference type="InterPro" id="IPR012292">
    <property type="entry name" value="Globin/Proto"/>
</dbReference>
<sequence length="261" mass="29943">MGSALCSPKKRKKAIGSWVGSDSENPFEQTFTKKERVCLRETFQKLADPKELIGMIFVDIVNDTVPELKKVFGVERAPKAAMLKMPKLGGHVARFTDLIDQLTNMLGYTENILGAWQLVRKTGRAHIKQQFLEMNQSAKGTNYFAIVANTFIVEFIPYLTGEKEEPNVDDKKKVRFASTYTPSLIADVWRRFFNVIVVQLTDAFEQESHKQSNALNQKALAPHQHVEDDVRKRKKIQVYLLIIALYLFLFDRSYRPQPPPH</sequence>
<organism evidence="1 2">
    <name type="scientific">Ascaris lumbricoides</name>
    <name type="common">Giant roundworm</name>
    <dbReference type="NCBI Taxonomy" id="6252"/>
    <lineage>
        <taxon>Eukaryota</taxon>
        <taxon>Metazoa</taxon>
        <taxon>Ecdysozoa</taxon>
        <taxon>Nematoda</taxon>
        <taxon>Chromadorea</taxon>
        <taxon>Rhabditida</taxon>
        <taxon>Spirurina</taxon>
        <taxon>Ascaridomorpha</taxon>
        <taxon>Ascaridoidea</taxon>
        <taxon>Ascarididae</taxon>
        <taxon>Ascaris</taxon>
    </lineage>
</organism>
<evidence type="ECO:0000313" key="1">
    <source>
        <dbReference type="Proteomes" id="UP000036681"/>
    </source>
</evidence>
<reference evidence="2" key="1">
    <citation type="submission" date="2017-02" db="UniProtKB">
        <authorList>
            <consortium name="WormBaseParasite"/>
        </authorList>
    </citation>
    <scope>IDENTIFICATION</scope>
</reference>
<dbReference type="InterPro" id="IPR009050">
    <property type="entry name" value="Globin-like_sf"/>
</dbReference>
<accession>A0A0M3IDT6</accession>
<dbReference type="WBParaSite" id="ALUE_0001621201-mRNA-1">
    <property type="protein sequence ID" value="ALUE_0001621201-mRNA-1"/>
    <property type="gene ID" value="ALUE_0001621201"/>
</dbReference>
<name>A0A0M3IDT6_ASCLU</name>
<dbReference type="SUPFAM" id="SSF46458">
    <property type="entry name" value="Globin-like"/>
    <property type="match status" value="1"/>
</dbReference>
<dbReference type="Proteomes" id="UP000036681">
    <property type="component" value="Unplaced"/>
</dbReference>
<dbReference type="Gene3D" id="1.10.490.10">
    <property type="entry name" value="Globins"/>
    <property type="match status" value="1"/>
</dbReference>
<proteinExistence type="predicted"/>